<keyword evidence="4" id="KW-1185">Reference proteome</keyword>
<comment type="caution">
    <text evidence="3">The sequence shown here is derived from an EMBL/GenBank/DDBJ whole genome shotgun (WGS) entry which is preliminary data.</text>
</comment>
<evidence type="ECO:0000256" key="2">
    <source>
        <dbReference type="SAM" id="MobiDB-lite"/>
    </source>
</evidence>
<feature type="compositionally biased region" description="Basic and acidic residues" evidence="2">
    <location>
        <begin position="97"/>
        <end position="114"/>
    </location>
</feature>
<evidence type="ECO:0000256" key="1">
    <source>
        <dbReference type="SAM" id="Coils"/>
    </source>
</evidence>
<proteinExistence type="predicted"/>
<dbReference type="AlphaFoldDB" id="A0A512C1T4"/>
<feature type="region of interest" description="Disordered" evidence="2">
    <location>
        <begin position="77"/>
        <end position="128"/>
    </location>
</feature>
<organism evidence="3 4">
    <name type="scientific">Microvirga aerophila</name>
    <dbReference type="NCBI Taxonomy" id="670291"/>
    <lineage>
        <taxon>Bacteria</taxon>
        <taxon>Pseudomonadati</taxon>
        <taxon>Pseudomonadota</taxon>
        <taxon>Alphaproteobacteria</taxon>
        <taxon>Hyphomicrobiales</taxon>
        <taxon>Methylobacteriaceae</taxon>
        <taxon>Microvirga</taxon>
    </lineage>
</organism>
<name>A0A512C1T4_9HYPH</name>
<evidence type="ECO:0000313" key="3">
    <source>
        <dbReference type="EMBL" id="GEO18198.1"/>
    </source>
</evidence>
<dbReference type="RefSeq" id="WP_147022895.1">
    <property type="nucleotide sequence ID" value="NZ_BJYU01000164.1"/>
</dbReference>
<reference evidence="3 4" key="1">
    <citation type="submission" date="2019-07" db="EMBL/GenBank/DDBJ databases">
        <title>Whole genome shotgun sequence of Microvirga aerophila NBRC 106136.</title>
        <authorList>
            <person name="Hosoyama A."/>
            <person name="Uohara A."/>
            <person name="Ohji S."/>
            <person name="Ichikawa N."/>
        </authorList>
    </citation>
    <scope>NUCLEOTIDE SEQUENCE [LARGE SCALE GENOMIC DNA]</scope>
    <source>
        <strain evidence="3 4">NBRC 106136</strain>
    </source>
</reference>
<dbReference type="EMBL" id="BJYU01000164">
    <property type="protein sequence ID" value="GEO18198.1"/>
    <property type="molecule type" value="Genomic_DNA"/>
</dbReference>
<gene>
    <name evidence="3" type="ORF">MAE02_58940</name>
</gene>
<feature type="coiled-coil region" evidence="1">
    <location>
        <begin position="12"/>
        <end position="39"/>
    </location>
</feature>
<keyword evidence="1" id="KW-0175">Coiled coil</keyword>
<dbReference type="Proteomes" id="UP000321085">
    <property type="component" value="Unassembled WGS sequence"/>
</dbReference>
<accession>A0A512C1T4</accession>
<evidence type="ECO:0000313" key="4">
    <source>
        <dbReference type="Proteomes" id="UP000321085"/>
    </source>
</evidence>
<protein>
    <submittedName>
        <fullName evidence="3">Uncharacterized protein</fullName>
    </submittedName>
</protein>
<sequence length="407" mass="44527">MPGQRPYLQKKITELKALLEASRENRAVLEALAEELKHRNVCKARELATEVNDALASLGATEVQAIAFGGQVRSAPRVATREPSPGATVLPFPGRSGTERPVKPRAHKPAESREASGQPLVLPTEDLGPLPNFATPTGHNEPRALLAAWTALEVLSPQTYRKPEDLAAGGHRCIADLTNGEVPWGRGERSRPDKKLYYQVIVGAIAMDRATDELIKAFGADEERSRCEKEKATIAAVLVDKDGFVLDDNAIAIPSFAWTLPHAIKFDLGGLGAWSRVERVLLDRLEQIVRRKDPNGKPLPLDLATIKRAHEWLVAQFKLPAHLVEQPTFALRVYHYWKSKTPPEASLLNSFFLADLARASELVGSGSAGAGLRRYLGMASHSETQDVLADLRRVEPAVAPAMMPLSR</sequence>